<dbReference type="SUPFAM" id="SSF117916">
    <property type="entry name" value="Fe-S cluster assembly (FSCA) domain-like"/>
    <property type="match status" value="1"/>
</dbReference>
<sequence>MVKYARRIYSIILIGLYYGNLFSENIGSEQQSELLQLFQHFTHPSLQKDLIALNALKKVEKGGETLRIELQLPFAWNSGVAQLKQSISDELLKAADCKVIKWEVNYQIATLKRANNQPAVKGVKNIIAVTSGKGGVGKSSVSVNLALALQAQGLVSVF</sequence>
<name>A0A448MPA5_9PAST</name>
<dbReference type="PANTHER" id="PTHR42961">
    <property type="entry name" value="IRON-SULFUR PROTEIN NUBPL"/>
    <property type="match status" value="1"/>
</dbReference>
<proteinExistence type="predicted"/>
<dbReference type="GO" id="GO:0005524">
    <property type="term" value="F:ATP binding"/>
    <property type="evidence" value="ECO:0007669"/>
    <property type="project" value="UniProtKB-KW"/>
</dbReference>
<organism evidence="3 4">
    <name type="scientific">Rodentibacter pneumotropicus</name>
    <dbReference type="NCBI Taxonomy" id="758"/>
    <lineage>
        <taxon>Bacteria</taxon>
        <taxon>Pseudomonadati</taxon>
        <taxon>Pseudomonadota</taxon>
        <taxon>Gammaproteobacteria</taxon>
        <taxon>Pasteurellales</taxon>
        <taxon>Pasteurellaceae</taxon>
        <taxon>Rodentibacter</taxon>
    </lineage>
</organism>
<evidence type="ECO:0000313" key="4">
    <source>
        <dbReference type="Proteomes" id="UP000278733"/>
    </source>
</evidence>
<dbReference type="Pfam" id="PF10609">
    <property type="entry name" value="ParA"/>
    <property type="match status" value="1"/>
</dbReference>
<dbReference type="InterPro" id="IPR033756">
    <property type="entry name" value="YlxH/NBP35"/>
</dbReference>
<evidence type="ECO:0000313" key="3">
    <source>
        <dbReference type="EMBL" id="VEH67027.1"/>
    </source>
</evidence>
<dbReference type="SUPFAM" id="SSF52540">
    <property type="entry name" value="P-loop containing nucleoside triphosphate hydrolases"/>
    <property type="match status" value="1"/>
</dbReference>
<dbReference type="KEGG" id="rpne:NCTC8284_02213"/>
<keyword evidence="1" id="KW-0547">Nucleotide-binding</keyword>
<dbReference type="PANTHER" id="PTHR42961:SF2">
    <property type="entry name" value="IRON-SULFUR PROTEIN NUBPL"/>
    <property type="match status" value="1"/>
</dbReference>
<accession>A0A448MPA5</accession>
<protein>
    <submittedName>
        <fullName evidence="3">Antiporter inner membrane protein</fullName>
    </submittedName>
</protein>
<gene>
    <name evidence="3" type="ORF">NCTC8284_02213</name>
</gene>
<dbReference type="EMBL" id="LR134405">
    <property type="protein sequence ID" value="VEH67027.1"/>
    <property type="molecule type" value="Genomic_DNA"/>
</dbReference>
<dbReference type="InterPro" id="IPR044304">
    <property type="entry name" value="NUBPL-like"/>
</dbReference>
<dbReference type="Gene3D" id="3.40.50.300">
    <property type="entry name" value="P-loop containing nucleotide triphosphate hydrolases"/>
    <property type="match status" value="1"/>
</dbReference>
<dbReference type="GO" id="GO:0051539">
    <property type="term" value="F:4 iron, 4 sulfur cluster binding"/>
    <property type="evidence" value="ECO:0007669"/>
    <property type="project" value="TreeGrafter"/>
</dbReference>
<reference evidence="3 4" key="1">
    <citation type="submission" date="2018-12" db="EMBL/GenBank/DDBJ databases">
        <authorList>
            <consortium name="Pathogen Informatics"/>
        </authorList>
    </citation>
    <scope>NUCLEOTIDE SEQUENCE [LARGE SCALE GENOMIC DNA]</scope>
    <source>
        <strain evidence="3 4">NCTC8284</strain>
    </source>
</reference>
<dbReference type="GO" id="GO:0016226">
    <property type="term" value="P:iron-sulfur cluster assembly"/>
    <property type="evidence" value="ECO:0007669"/>
    <property type="project" value="InterPro"/>
</dbReference>
<dbReference type="InterPro" id="IPR027417">
    <property type="entry name" value="P-loop_NTPase"/>
</dbReference>
<evidence type="ECO:0000256" key="2">
    <source>
        <dbReference type="ARBA" id="ARBA00022840"/>
    </source>
</evidence>
<dbReference type="AlphaFoldDB" id="A0A448MPA5"/>
<evidence type="ECO:0000256" key="1">
    <source>
        <dbReference type="ARBA" id="ARBA00022741"/>
    </source>
</evidence>
<dbReference type="InterPro" id="IPR034904">
    <property type="entry name" value="FSCA_dom_sf"/>
</dbReference>
<dbReference type="Proteomes" id="UP000278733">
    <property type="component" value="Chromosome"/>
</dbReference>
<keyword evidence="2" id="KW-0067">ATP-binding</keyword>
<dbReference type="GO" id="GO:0005829">
    <property type="term" value="C:cytosol"/>
    <property type="evidence" value="ECO:0007669"/>
    <property type="project" value="TreeGrafter"/>
</dbReference>